<protein>
    <submittedName>
        <fullName evidence="1">DUF2141 domain-containing protein</fullName>
    </submittedName>
</protein>
<sequence>MKIIYTTAFAFFLFTSFNMQVNSKQTVLVSNLQNKSGRLFIGWYTAPESFPGKDPDFTKEVAVNNLSEISVPFDNIPDGRYGISIYLDENNNGKLDMNFLGIPKEKYGFSNNVFPATRAANFEEAAFEIQGKSGTIPIRLK</sequence>
<organism evidence="1 2">
    <name type="scientific">Dyadobacter subterraneus</name>
    <dbReference type="NCBI Taxonomy" id="2773304"/>
    <lineage>
        <taxon>Bacteria</taxon>
        <taxon>Pseudomonadati</taxon>
        <taxon>Bacteroidota</taxon>
        <taxon>Cytophagia</taxon>
        <taxon>Cytophagales</taxon>
        <taxon>Spirosomataceae</taxon>
        <taxon>Dyadobacter</taxon>
    </lineage>
</organism>
<gene>
    <name evidence="1" type="ORF">IEE83_13595</name>
</gene>
<evidence type="ECO:0000313" key="1">
    <source>
        <dbReference type="EMBL" id="MBE9462914.1"/>
    </source>
</evidence>
<reference evidence="2" key="1">
    <citation type="submission" date="2023-07" db="EMBL/GenBank/DDBJ databases">
        <title>Dyadobacter sp. nov 'subterranea' isolated from contaminted grondwater.</title>
        <authorList>
            <person name="Szabo I."/>
            <person name="Al-Omari J."/>
            <person name="Szerdahelyi S.G."/>
            <person name="Rado J."/>
        </authorList>
    </citation>
    <scope>NUCLEOTIDE SEQUENCE [LARGE SCALE GENOMIC DNA]</scope>
    <source>
        <strain evidence="2">UP-52</strain>
    </source>
</reference>
<name>A0ABR9WBQ1_9BACT</name>
<evidence type="ECO:0000313" key="2">
    <source>
        <dbReference type="Proteomes" id="UP000634134"/>
    </source>
</evidence>
<dbReference type="EMBL" id="JACYGY010000001">
    <property type="protein sequence ID" value="MBE9462914.1"/>
    <property type="molecule type" value="Genomic_DNA"/>
</dbReference>
<dbReference type="Proteomes" id="UP000634134">
    <property type="component" value="Unassembled WGS sequence"/>
</dbReference>
<comment type="caution">
    <text evidence="1">The sequence shown here is derived from an EMBL/GenBank/DDBJ whole genome shotgun (WGS) entry which is preliminary data.</text>
</comment>
<dbReference type="Pfam" id="PF09912">
    <property type="entry name" value="DUF2141"/>
    <property type="match status" value="1"/>
</dbReference>
<accession>A0ABR9WBQ1</accession>
<proteinExistence type="predicted"/>
<dbReference type="RefSeq" id="WP_194121081.1">
    <property type="nucleotide sequence ID" value="NZ_JACYGY010000001.1"/>
</dbReference>
<dbReference type="InterPro" id="IPR018673">
    <property type="entry name" value="DUF2141"/>
</dbReference>
<keyword evidence="2" id="KW-1185">Reference proteome</keyword>